<dbReference type="RefSeq" id="WP_100304404.1">
    <property type="nucleotide sequence ID" value="NZ_PGET01000001.1"/>
</dbReference>
<evidence type="ECO:0000313" key="1">
    <source>
        <dbReference type="EMBL" id="PJJ27815.1"/>
    </source>
</evidence>
<dbReference type="OrthoDB" id="1978596at2"/>
<reference evidence="1 2" key="1">
    <citation type="submission" date="2017-11" db="EMBL/GenBank/DDBJ databases">
        <title>Understudied soil microbes with underappreciated capabilities: Untangling the Clostridium saccharolyticum group.</title>
        <authorList>
            <person name="Leschine S."/>
        </authorList>
    </citation>
    <scope>NUCLEOTIDE SEQUENCE [LARGE SCALE GENOMIC DNA]</scope>
    <source>
        <strain evidence="1 2">18A</strain>
    </source>
</reference>
<comment type="caution">
    <text evidence="1">The sequence shown here is derived from an EMBL/GenBank/DDBJ whole genome shotgun (WGS) entry which is preliminary data.</text>
</comment>
<proteinExistence type="predicted"/>
<accession>A0A2M8Z2Y3</accession>
<dbReference type="EMBL" id="PGET01000001">
    <property type="protein sequence ID" value="PJJ27815.1"/>
    <property type="molecule type" value="Genomic_DNA"/>
</dbReference>
<protein>
    <submittedName>
        <fullName evidence="1">Uncharacterized protein</fullName>
    </submittedName>
</protein>
<evidence type="ECO:0000313" key="2">
    <source>
        <dbReference type="Proteomes" id="UP000231092"/>
    </source>
</evidence>
<organism evidence="1 2">
    <name type="scientific">[Clostridium] celerecrescens 18A</name>
    <dbReference type="NCBI Taxonomy" id="1286362"/>
    <lineage>
        <taxon>Bacteria</taxon>
        <taxon>Bacillati</taxon>
        <taxon>Bacillota</taxon>
        <taxon>Clostridia</taxon>
        <taxon>Lachnospirales</taxon>
        <taxon>Lachnospiraceae</taxon>
        <taxon>Lacrimispora</taxon>
    </lineage>
</organism>
<gene>
    <name evidence="1" type="ORF">H171_1294</name>
</gene>
<name>A0A2M8Z2Y3_9FIRM</name>
<dbReference type="Proteomes" id="UP000231092">
    <property type="component" value="Unassembled WGS sequence"/>
</dbReference>
<sequence>MILDFQVNKQNLIRADTEQPAAQSMQYLMCRFTFQSDDWDSMEKHAVFRKYLSDSIDAYTLPLNSEGVAMVPSEVITARGFEASVYGYNDGQRITTNKIYISIQETGYEQGKVPSVPAHDLYEQLLDAMKKQVNGLSYESGYMQLMAGGMSIGERVRVSGTNETREIEFTNDGTYIKWRYTDSNDWQQLVSLQAITGPQGPPGATPEFEVRSGRLIAKYNE</sequence>
<dbReference type="AlphaFoldDB" id="A0A2M8Z2Y3"/>